<comment type="caution">
    <text evidence="4">The sequence shown here is derived from an EMBL/GenBank/DDBJ whole genome shotgun (WGS) entry which is preliminary data.</text>
</comment>
<name>A0ABQ3NP29_STRVG</name>
<dbReference type="SUPFAM" id="SSF51294">
    <property type="entry name" value="Hedgehog/intein (Hint) domain"/>
    <property type="match status" value="1"/>
</dbReference>
<dbReference type="Gene3D" id="2.80.10.50">
    <property type="match status" value="1"/>
</dbReference>
<reference evidence="5" key="1">
    <citation type="submission" date="2020-09" db="EMBL/GenBank/DDBJ databases">
        <title>Whole genome shotgun sequence of Streptomyces cinnamonensis NBRC 15873.</title>
        <authorList>
            <person name="Komaki H."/>
            <person name="Tamura T."/>
        </authorList>
    </citation>
    <scope>NUCLEOTIDE SEQUENCE [LARGE SCALE GENOMIC DNA]</scope>
    <source>
        <strain evidence="5">NBRC 15873</strain>
    </source>
</reference>
<gene>
    <name evidence="4" type="ORF">Scinn_39420</name>
</gene>
<dbReference type="InterPro" id="IPR006530">
    <property type="entry name" value="YD"/>
</dbReference>
<keyword evidence="5" id="KW-1185">Reference proteome</keyword>
<dbReference type="GeneID" id="86952125"/>
<feature type="compositionally biased region" description="Polar residues" evidence="1">
    <location>
        <begin position="1971"/>
        <end position="1981"/>
    </location>
</feature>
<feature type="region of interest" description="Disordered" evidence="1">
    <location>
        <begin position="1971"/>
        <end position="2026"/>
    </location>
</feature>
<dbReference type="InterPro" id="IPR050708">
    <property type="entry name" value="T6SS_VgrG/RHS"/>
</dbReference>
<feature type="compositionally biased region" description="Polar residues" evidence="1">
    <location>
        <begin position="964"/>
        <end position="976"/>
    </location>
</feature>
<dbReference type="InterPro" id="IPR003587">
    <property type="entry name" value="Hint_dom_N"/>
</dbReference>
<evidence type="ECO:0008006" key="6">
    <source>
        <dbReference type="Google" id="ProtNLM"/>
    </source>
</evidence>
<feature type="region of interest" description="Disordered" evidence="1">
    <location>
        <begin position="895"/>
        <end position="917"/>
    </location>
</feature>
<feature type="region of interest" description="Disordered" evidence="1">
    <location>
        <begin position="936"/>
        <end position="976"/>
    </location>
</feature>
<dbReference type="InterPro" id="IPR035992">
    <property type="entry name" value="Ricin_B-like_lectins"/>
</dbReference>
<dbReference type="PANTHER" id="PTHR32305">
    <property type="match status" value="1"/>
</dbReference>
<dbReference type="PROSITE" id="PS50231">
    <property type="entry name" value="RICIN_B_LECTIN"/>
    <property type="match status" value="1"/>
</dbReference>
<feature type="domain" description="Ricin B lectin" evidence="3">
    <location>
        <begin position="1778"/>
        <end position="1899"/>
    </location>
</feature>
<dbReference type="Gene3D" id="2.170.16.10">
    <property type="entry name" value="Hedgehog/Intein (Hint) domain"/>
    <property type="match status" value="1"/>
</dbReference>
<feature type="domain" description="Hint" evidence="2">
    <location>
        <begin position="2217"/>
        <end position="2318"/>
    </location>
</feature>
<dbReference type="Pfam" id="PF00652">
    <property type="entry name" value="Ricin_B_lectin"/>
    <property type="match status" value="1"/>
</dbReference>
<dbReference type="SUPFAM" id="SSF50370">
    <property type="entry name" value="Ricin B-like lectins"/>
    <property type="match status" value="1"/>
</dbReference>
<dbReference type="PROSITE" id="PS50818">
    <property type="entry name" value="INTEIN_C_TER"/>
    <property type="match status" value="1"/>
</dbReference>
<dbReference type="InterPro" id="IPR022385">
    <property type="entry name" value="Rhs_assc_core"/>
</dbReference>
<dbReference type="EMBL" id="BNDV01000008">
    <property type="protein sequence ID" value="GHI14479.1"/>
    <property type="molecule type" value="Genomic_DNA"/>
</dbReference>
<protein>
    <recommendedName>
        <fullName evidence="6">Sugar-binding protein</fullName>
    </recommendedName>
</protein>
<feature type="region of interest" description="Disordered" evidence="1">
    <location>
        <begin position="827"/>
        <end position="848"/>
    </location>
</feature>
<dbReference type="SMART" id="SM00458">
    <property type="entry name" value="RICIN"/>
    <property type="match status" value="1"/>
</dbReference>
<dbReference type="NCBIfam" id="TIGR01443">
    <property type="entry name" value="intein_Cterm"/>
    <property type="match status" value="1"/>
</dbReference>
<evidence type="ECO:0000256" key="1">
    <source>
        <dbReference type="SAM" id="MobiDB-lite"/>
    </source>
</evidence>
<proteinExistence type="predicted"/>
<dbReference type="NCBIfam" id="TIGR01643">
    <property type="entry name" value="YD_repeat_2x"/>
    <property type="match status" value="2"/>
</dbReference>
<feature type="region of interest" description="Disordered" evidence="1">
    <location>
        <begin position="353"/>
        <end position="372"/>
    </location>
</feature>
<dbReference type="Gene3D" id="2.180.10.10">
    <property type="entry name" value="RHS repeat-associated core"/>
    <property type="match status" value="2"/>
</dbReference>
<dbReference type="Proteomes" id="UP000660554">
    <property type="component" value="Unassembled WGS sequence"/>
</dbReference>
<dbReference type="InterPro" id="IPR036844">
    <property type="entry name" value="Hint_dom_sf"/>
</dbReference>
<organism evidence="4 5">
    <name type="scientific">Streptomyces virginiae</name>
    <name type="common">Streptomyces cinnamonensis</name>
    <dbReference type="NCBI Taxonomy" id="1961"/>
    <lineage>
        <taxon>Bacteria</taxon>
        <taxon>Bacillati</taxon>
        <taxon>Actinomycetota</taxon>
        <taxon>Actinomycetes</taxon>
        <taxon>Kitasatosporales</taxon>
        <taxon>Streptomycetaceae</taxon>
        <taxon>Streptomyces</taxon>
    </lineage>
</organism>
<dbReference type="InterPro" id="IPR000772">
    <property type="entry name" value="Ricin_B_lectin"/>
</dbReference>
<dbReference type="RefSeq" id="WP_191870265.1">
    <property type="nucleotide sequence ID" value="NZ_BMRU01000084.1"/>
</dbReference>
<evidence type="ECO:0000313" key="4">
    <source>
        <dbReference type="EMBL" id="GHI14479.1"/>
    </source>
</evidence>
<feature type="compositionally biased region" description="Low complexity" evidence="1">
    <location>
        <begin position="838"/>
        <end position="848"/>
    </location>
</feature>
<accession>A0ABQ3NP29</accession>
<dbReference type="SMART" id="SM00306">
    <property type="entry name" value="HintN"/>
    <property type="match status" value="1"/>
</dbReference>
<evidence type="ECO:0000259" key="2">
    <source>
        <dbReference type="SMART" id="SM00306"/>
    </source>
</evidence>
<dbReference type="PANTHER" id="PTHR32305:SF17">
    <property type="entry name" value="TRNA NUCLEASE WAPA"/>
    <property type="match status" value="1"/>
</dbReference>
<dbReference type="InterPro" id="IPR030934">
    <property type="entry name" value="Intein_C"/>
</dbReference>
<dbReference type="Pfam" id="PF07591">
    <property type="entry name" value="PT-HINT"/>
    <property type="match status" value="1"/>
</dbReference>
<sequence>MSPFSAHNFRLPGNRKARAARARLAGRAGITLSVMLVATLLPSQAWAAPPGDRSGVKLPTLQDDRPVKADQIAIAQLDGWTGDPPAEPEGYKPTAVSVPDGSPEIPVTLPPPPGTDFLQVGALPVSLGKAAGTGAAPSGTWTAAVQAPATVEAAGVDGAVIKITPPADAVNPVDIALDYSKFEDLYGTEWSARLKLRQYPACFIDHPELPDCAVSTEVPTTNVAGDKKVIATVDPTATPTSGMTAMTGGSAGAMAMVASDSGAGAGGTYRATSLSPSGSWTAGASGGGFSWTYPLAVPPAPAGPTPSIAFTYASQAVDGKTSVTNSQASWIGDGWDYHPGFIERRYRTCSEDRKLSLTGGKPNNDNTADKKKSDLCWAGDNVVLSLNGSTTELVHDDATGKWVPETDDGSIVELKTGGDSRVRNGEYWVVTTRDGTRYHYGRHNVGTHGDGTDPKNVTESVFTVPVFGNHPGEPCYATEYKNSSCRQAWRWNLDYVEDIHGNAMIIDWAKEENRYAKNEKTNEKNPDAVGYTRGGYPVRILYGLRAENLAGAPAAKVEFGVEQRCFAVGDVSCDDALFGTQKTVGWWDTPASLNCKMTAATCVNFSPTFWSRMRLDRVTTSAQRTESSTQLTKVDQWALKQSLPGYLTDTSPPLWLDSITRTGYSSKNSTIGESLPAVSFQANKVDMPNRVLKAPGADNKPDAAPDFDRPRLQKILTETGGEIEVNYSTPCATGTTVADLAKNTTRCFPAYWSADTGLDPDKTPPLELFNKYVVVSVVERDRVAKRPPVTTYYDYKGGAAWAKEDDEFTKPERRTYSQWRGYAEVVTTNGDEPESPGTSTATEQSQTSTRYFRGLSTTASPIVIKDSTGTTDLGEDKPQYQGMPAETITYTKAGGSVDSRELTRPQSTETARRKRADTSDLIAYRTGVNFTENIQSISGGKARKERSTNTYETPQESPYGLRKATQTDASESNGTGWTTVKQSCTVPTYVHNPASNLIGLPAQVSETTGDCSGGGIEPGTTLARTRTSYDALNAFGAAPTKGMPFQVETLDGAGTGWVASGRTEYDQLGRVIKVYDAVGNPSAVTFSPPTGPAFAVTTTNALGHTVTNKVDPARGSVLQAIDANGRTVTTTYDELGRTTEVRTPSQTPADKPAYTFKYQIEADKEPSVTTRRLKDNGTYSTSIAIYDGLLRPRQTKTEGPGGAVLVTDTLHSGNGTVSQTNNGYLADTKLDTNLFVPVSDTAIPNATQIAYDGLGRPVRTTTLDKGTPKHATTIQYGGDWTLTRTAMSPTGNEALPGSRAVKTSTDALGRTSLIEHYTATTATAVNPTVVDNPHTNKTRYTYDIRGKLAKVTDAALNNWTYTYDARGRMTASDDPDMGKSTFTYNNLDQQVSATSAHNVTQYTTYDALGRKTALRDGSVNADPTATWTYDTLTGGKGQPVAVTRKWADGKYYKTEVTGYDSEYRPTGSRITIPDLPSTTGLAGTYAYSTTYTPTGQVQSTTLPATVGGLAAEKLVTRYNADGMVQTVSGLSWYTADTIYSPYGEVLRTASGNAPHRVWTSNNYDPHTGRLATATSHRETADTYSKSNLLSSVNYAYDAAGNPTSITDTYPDTRSTATENSSPLVDRQCFTYDAIGQLTQAWTGSSSGCPSSATGPALSEIASSTPGDAYWQEYSFDAIGNRTKLTDHDPANGDYDDVTTYQYGVEITGGAQPAPKKQPHALTKINKTVKAAGSIVQSASTYTYDAAGNTKSRTIDGDTQDLTWDHRNKLQNATSPGIGSVAMTGLAGKCLDVENGKNADGTAVQLLSCNETKPQQWRFTAGTIQALGKCLTAQGADAVLKTCNGDSNQKFTYRASDKALFTGTNQCLTVPNDNAAEGNDLDLYTCASPAVTPAQQWSFGNLTSYLYDASGNRVIQETGSSRTLYLGETEITVDRAGKAIDAVRYYNSPGAPTTVRRTNGKTTGHTLSQLLTDHHGTATTSVDQKDGQPVTRRRSDPYGNPRGSQPSNWPGDRTFLGTGSDDNTTGLTHIGAREYEPSTGRFITVDPIIDITDPLQMNGYTYANGNPITNLDPDGLKYFEGDSDPGFQAEASKVVQVAQKRITKRAARVASWGTKKVSKPKIHKKPSFFTNVWTGLARGMASADQMSPTGPLMDALGISGRDQVNWLLGKLGVESDENAVESIVAEVLAPLPPIAKGATAGRAAAGAVERAAISCATKNSFVAGTQVQLANGASKAIDRLTADDEVLATDPETGETGAKAVAATIFTHDDKKYVDVGVQTTDGVETITTTDHHPFWSETEQVWKNAGDLKPGETLRTDDGTSVSVATIRVYEAVKDTYNLTVADLHTYYVLAGATPVLVHNCNVALGLKAEGTYSWAESKGFKHFGGYTPDTWQGPVENAIRDTSVRLHVNLKGLGTFVDSAKAGLQPGAYATDMEMGWIARAVANGERSWSSITFYRPNTKGALERLPSTSAPDWASFGRLRPFISDAQKVCGC</sequence>
<dbReference type="CDD" id="cd00081">
    <property type="entry name" value="Hint"/>
    <property type="match status" value="1"/>
</dbReference>
<dbReference type="NCBIfam" id="TIGR03696">
    <property type="entry name" value="Rhs_assc_core"/>
    <property type="match status" value="1"/>
</dbReference>
<evidence type="ECO:0000259" key="3">
    <source>
        <dbReference type="SMART" id="SM00458"/>
    </source>
</evidence>
<evidence type="ECO:0000313" key="5">
    <source>
        <dbReference type="Proteomes" id="UP000660554"/>
    </source>
</evidence>